<dbReference type="RefSeq" id="WP_214392505.1">
    <property type="nucleotide sequence ID" value="NZ_JAFLWW010000007.1"/>
</dbReference>
<reference evidence="1" key="2">
    <citation type="submission" date="2021-03" db="EMBL/GenBank/DDBJ databases">
        <authorList>
            <person name="Artuso I."/>
            <person name="Turrini P."/>
            <person name="Pirolo M."/>
            <person name="Lugli G.A."/>
            <person name="Ventura M."/>
            <person name="Visca P."/>
        </authorList>
    </citation>
    <scope>NUCLEOTIDE SEQUENCE</scope>
    <source>
        <strain evidence="1">LMG 26462</strain>
    </source>
</reference>
<gene>
    <name evidence="1" type="ORF">J1C56_23950</name>
</gene>
<sequence length="234" mass="24615">MTTQPQRALGIIGLDIGPAPGDFSPPQPGSVFNPATFDFPIIIETAVGAWAEKVIPGDPTLEEAYVAAARRLVDRGAVAITGDCGYTMRHQAAVAASVNVPVAMSSLLLAPTLLRQLPPTAKLAVVAAQAGHLGEDLLGIDDPAERARIVIGGIDGSKLVQNENMRPPAPTDIADIEKDVAECVAELRAAHPEIAALLFECTMFPMVTPAIRRLTGLPIYDTATLYRMTFAAVA</sequence>
<keyword evidence="2" id="KW-1185">Reference proteome</keyword>
<accession>A0A9X1AEV7</accession>
<protein>
    <recommendedName>
        <fullName evidence="3">Aspartate/glutamate racemase family protein</fullName>
    </recommendedName>
</protein>
<dbReference type="AlphaFoldDB" id="A0A9X1AEV7"/>
<proteinExistence type="predicted"/>
<comment type="caution">
    <text evidence="1">The sequence shown here is derived from an EMBL/GenBank/DDBJ whole genome shotgun (WGS) entry which is preliminary data.</text>
</comment>
<reference evidence="1" key="1">
    <citation type="journal article" date="2021" name="Microorganisms">
        <title>Phylogenomic Reconstruction and Metabolic Potential of the Genus Aminobacter.</title>
        <authorList>
            <person name="Artuso I."/>
            <person name="Turrini P."/>
            <person name="Pirolo M."/>
            <person name="Lugli G.A."/>
            <person name="Ventura M."/>
            <person name="Visca P."/>
        </authorList>
    </citation>
    <scope>NUCLEOTIDE SEQUENCE</scope>
    <source>
        <strain evidence="1">LMG 26462</strain>
    </source>
</reference>
<evidence type="ECO:0000313" key="1">
    <source>
        <dbReference type="EMBL" id="MBT1158634.1"/>
    </source>
</evidence>
<dbReference type="EMBL" id="JAFLWW010000007">
    <property type="protein sequence ID" value="MBT1158634.1"/>
    <property type="molecule type" value="Genomic_DNA"/>
</dbReference>
<organism evidence="1 2">
    <name type="scientific">Aminobacter anthyllidis</name>
    <dbReference type="NCBI Taxonomy" id="1035067"/>
    <lineage>
        <taxon>Bacteria</taxon>
        <taxon>Pseudomonadati</taxon>
        <taxon>Pseudomonadota</taxon>
        <taxon>Alphaproteobacteria</taxon>
        <taxon>Hyphomicrobiales</taxon>
        <taxon>Phyllobacteriaceae</taxon>
        <taxon>Aminobacter</taxon>
    </lineage>
</organism>
<dbReference type="Proteomes" id="UP001138921">
    <property type="component" value="Unassembled WGS sequence"/>
</dbReference>
<evidence type="ECO:0000313" key="2">
    <source>
        <dbReference type="Proteomes" id="UP001138921"/>
    </source>
</evidence>
<evidence type="ECO:0008006" key="3">
    <source>
        <dbReference type="Google" id="ProtNLM"/>
    </source>
</evidence>
<name>A0A9X1AEV7_9HYPH</name>